<dbReference type="Pfam" id="PF15943">
    <property type="entry name" value="YdaS_toxin"/>
    <property type="match status" value="1"/>
</dbReference>
<dbReference type="Gene3D" id="1.10.260.40">
    <property type="entry name" value="lambda repressor-like DNA-binding domains"/>
    <property type="match status" value="1"/>
</dbReference>
<name>A0ABZ2GHK6_9BURK</name>
<dbReference type="SUPFAM" id="SSF47413">
    <property type="entry name" value="lambda repressor-like DNA-binding domains"/>
    <property type="match status" value="1"/>
</dbReference>
<proteinExistence type="predicted"/>
<protein>
    <submittedName>
        <fullName evidence="1">YdaS family helix-turn-helix protein</fullName>
    </submittedName>
</protein>
<keyword evidence="2" id="KW-1185">Reference proteome</keyword>
<dbReference type="InterPro" id="IPR010982">
    <property type="entry name" value="Lambda_DNA-bd_dom_sf"/>
</dbReference>
<organism evidence="1 2">
    <name type="scientific">Janthinobacterium aestuarii</name>
    <dbReference type="NCBI Taxonomy" id="2985511"/>
    <lineage>
        <taxon>Bacteria</taxon>
        <taxon>Pseudomonadati</taxon>
        <taxon>Pseudomonadota</taxon>
        <taxon>Betaproteobacteria</taxon>
        <taxon>Burkholderiales</taxon>
        <taxon>Oxalobacteraceae</taxon>
        <taxon>Janthinobacterium</taxon>
    </lineage>
</organism>
<dbReference type="InterPro" id="IPR031856">
    <property type="entry name" value="YdaS_toxin-like"/>
</dbReference>
<evidence type="ECO:0000313" key="1">
    <source>
        <dbReference type="EMBL" id="WWO44545.1"/>
    </source>
</evidence>
<dbReference type="Proteomes" id="UP001373909">
    <property type="component" value="Chromosome"/>
</dbReference>
<accession>A0ABZ2GHK6</accession>
<sequence>MNLKNYLIESGTKKAEFARAINVSPALLHQWIENIRPVAIQHCPAIEGETGGKVTRQELRPDDWQKIWPELVAVDPGHAGRQPPTANAIFDTVPLRAAVGIDVGAKP</sequence>
<dbReference type="RefSeq" id="WP_338678955.1">
    <property type="nucleotide sequence ID" value="NZ_CP142523.1"/>
</dbReference>
<gene>
    <name evidence="1" type="ORF">OPV09_17650</name>
</gene>
<evidence type="ECO:0000313" key="2">
    <source>
        <dbReference type="Proteomes" id="UP001373909"/>
    </source>
</evidence>
<dbReference type="EMBL" id="CP142523">
    <property type="protein sequence ID" value="WWO44545.1"/>
    <property type="molecule type" value="Genomic_DNA"/>
</dbReference>
<reference evidence="1 2" key="1">
    <citation type="submission" date="2024-01" db="EMBL/GenBank/DDBJ databases">
        <title>Draft genome sequences of nine bacterial species from freshwater ponds near Washington, DC.</title>
        <authorList>
            <person name="Pavloudi C."/>
            <person name="Oliver L."/>
            <person name="Slattery K."/>
            <person name="Lissner G."/>
            <person name="Saw J.H."/>
        </authorList>
    </citation>
    <scope>NUCLEOTIDE SEQUENCE [LARGE SCALE GENOMIC DNA]</scope>
    <source>
        <strain evidence="2">TB1-E2</strain>
    </source>
</reference>